<dbReference type="InterPro" id="IPR007655">
    <property type="entry name" value="Slam_C"/>
</dbReference>
<keyword evidence="1" id="KW-0732">Signal</keyword>
<dbReference type="EMBL" id="CP132507">
    <property type="protein sequence ID" value="WNO05067.1"/>
    <property type="molecule type" value="Genomic_DNA"/>
</dbReference>
<proteinExistence type="predicted"/>
<feature type="chain" id="PRO_5046566720" evidence="1">
    <location>
        <begin position="22"/>
        <end position="439"/>
    </location>
</feature>
<dbReference type="InterPro" id="IPR011990">
    <property type="entry name" value="TPR-like_helical_dom_sf"/>
</dbReference>
<sequence length="439" mass="47952">MKFVRVCVMAGWIPLSLAAHAEMDDAVIKAMADTLAGKPAEAFEALSALEERRAGDPDFDLALGIAANRTKKFSRGIFALERVLLAQPQNKQASIELARALYAVGQGGQAREVLNRAREDGAPVEVSSTMDQFLQSLDKVDAKGRRNFKAYLEGAIGMDTNVNGAPNDDSVAVPAYSGSVVSLNADGVKVRANFANLRAGISNRFAITPEWSLIGRASANLRANDSNANQFDTRSYAALGGVAYRHEKNEFSLGWQAVNEELYSNAFRQQGGLVGEWIYRLDGFRQFGTFVQLSEVRYASQAVRDMKRQVIGSTYVQVFPSGVTAYGGLYMGNERPFDSDQYVLGHNLGGLRLGAQMAWTSNLSGFASVGWEDRTYGGDDSLFQTTRSDKQSMIDLGLSWVPAPQWRVTPVVSWVRTDSTISINSYAKTSASVAVRRDF</sequence>
<dbReference type="Pfam" id="PF14559">
    <property type="entry name" value="TPR_19"/>
    <property type="match status" value="1"/>
</dbReference>
<dbReference type="Proteomes" id="UP001302257">
    <property type="component" value="Chromosome"/>
</dbReference>
<accession>A0ABZ0B003</accession>
<evidence type="ECO:0000313" key="4">
    <source>
        <dbReference type="Proteomes" id="UP001302257"/>
    </source>
</evidence>
<dbReference type="RefSeq" id="WP_313867874.1">
    <property type="nucleotide sequence ID" value="NZ_CP132507.1"/>
</dbReference>
<reference evidence="3 4" key="1">
    <citation type="submission" date="2023-08" db="EMBL/GenBank/DDBJ databases">
        <title>Rhodoferax potami sp. nov. and Rhodoferax mekongensis sp. nov., isolated from the Mekong River in Thailand.</title>
        <authorList>
            <person name="Kitikhun S."/>
            <person name="Charoenyingcharoen P."/>
            <person name="Siriarchawattana P."/>
            <person name="Likhitrattanapisal S."/>
            <person name="Nilsakha T."/>
            <person name="Chanpet A."/>
            <person name="Rattanawaree P."/>
            <person name="Ingsriswang S."/>
        </authorList>
    </citation>
    <scope>NUCLEOTIDE SEQUENCE [LARGE SCALE GENOMIC DNA]</scope>
    <source>
        <strain evidence="3 4">TBRC 17307</strain>
    </source>
</reference>
<keyword evidence="4" id="KW-1185">Reference proteome</keyword>
<evidence type="ECO:0000259" key="2">
    <source>
        <dbReference type="Pfam" id="PF04575"/>
    </source>
</evidence>
<dbReference type="SUPFAM" id="SSF48452">
    <property type="entry name" value="TPR-like"/>
    <property type="match status" value="1"/>
</dbReference>
<dbReference type="Pfam" id="PF04575">
    <property type="entry name" value="SlipAM"/>
    <property type="match status" value="1"/>
</dbReference>
<evidence type="ECO:0000313" key="3">
    <source>
        <dbReference type="EMBL" id="WNO05067.1"/>
    </source>
</evidence>
<evidence type="ECO:0000256" key="1">
    <source>
        <dbReference type="SAM" id="SignalP"/>
    </source>
</evidence>
<gene>
    <name evidence="3" type="ORF">RAN89_01205</name>
</gene>
<protein>
    <submittedName>
        <fullName evidence="3">Porin family protein</fullName>
    </submittedName>
</protein>
<dbReference type="Gene3D" id="1.25.40.10">
    <property type="entry name" value="Tetratricopeptide repeat domain"/>
    <property type="match status" value="1"/>
</dbReference>
<organism evidence="3 4">
    <name type="scientific">Rhodoferax mekongensis</name>
    <dbReference type="NCBI Taxonomy" id="3068341"/>
    <lineage>
        <taxon>Bacteria</taxon>
        <taxon>Pseudomonadati</taxon>
        <taxon>Pseudomonadota</taxon>
        <taxon>Betaproteobacteria</taxon>
        <taxon>Burkholderiales</taxon>
        <taxon>Comamonadaceae</taxon>
        <taxon>Rhodoferax</taxon>
    </lineage>
</organism>
<feature type="signal peptide" evidence="1">
    <location>
        <begin position="1"/>
        <end position="21"/>
    </location>
</feature>
<feature type="domain" description="Surface lipoprotein assembly modifier C-terminal" evidence="2">
    <location>
        <begin position="158"/>
        <end position="439"/>
    </location>
</feature>
<name>A0ABZ0B003_9BURK</name>